<accession>A0A2T5AZE6</accession>
<dbReference type="Gene3D" id="2.60.40.420">
    <property type="entry name" value="Cupredoxins - blue copper proteins"/>
    <property type="match status" value="1"/>
</dbReference>
<dbReference type="AlphaFoldDB" id="A0A2T5AZE6"/>
<proteinExistence type="predicted"/>
<sequence length="110" mass="11643">MAASFLRSGLAAGAIVALVAVCASAAAAAEVQITIAKMKFSPASTQAKVGDVVVWKNDDIFRHSATARDKSFDVDLPPNSEKRMTITQAGSVDYYCRFHPAMVGKLEIAP</sequence>
<dbReference type="Pfam" id="PF13473">
    <property type="entry name" value="Cupredoxin_1"/>
    <property type="match status" value="1"/>
</dbReference>
<dbReference type="InterPro" id="IPR028096">
    <property type="entry name" value="EfeO_Cupredoxin"/>
</dbReference>
<dbReference type="EMBL" id="PZZZ01000008">
    <property type="protein sequence ID" value="PTM92113.1"/>
    <property type="molecule type" value="Genomic_DNA"/>
</dbReference>
<dbReference type="InterPro" id="IPR008972">
    <property type="entry name" value="Cupredoxin"/>
</dbReference>
<protein>
    <submittedName>
        <fullName evidence="3">Plastocyanin</fullName>
    </submittedName>
</protein>
<dbReference type="InterPro" id="IPR035668">
    <property type="entry name" value="Amicyanin"/>
</dbReference>
<dbReference type="RefSeq" id="WP_108004387.1">
    <property type="nucleotide sequence ID" value="NZ_JBHEEX010000004.1"/>
</dbReference>
<dbReference type="InterPro" id="IPR052721">
    <property type="entry name" value="ET_Amicyanin"/>
</dbReference>
<evidence type="ECO:0000259" key="2">
    <source>
        <dbReference type="Pfam" id="PF13473"/>
    </source>
</evidence>
<dbReference type="SUPFAM" id="SSF49503">
    <property type="entry name" value="Cupredoxins"/>
    <property type="match status" value="1"/>
</dbReference>
<keyword evidence="1" id="KW-0732">Signal</keyword>
<feature type="domain" description="EfeO-type cupredoxin-like" evidence="2">
    <location>
        <begin position="10"/>
        <end position="106"/>
    </location>
</feature>
<dbReference type="Proteomes" id="UP000241247">
    <property type="component" value="Unassembled WGS sequence"/>
</dbReference>
<reference evidence="3 4" key="1">
    <citation type="submission" date="2018-04" db="EMBL/GenBank/DDBJ databases">
        <title>Genomic Encyclopedia of Type Strains, Phase IV (KMG-IV): sequencing the most valuable type-strain genomes for metagenomic binning, comparative biology and taxonomic classification.</title>
        <authorList>
            <person name="Goeker M."/>
        </authorList>
    </citation>
    <scope>NUCLEOTIDE SEQUENCE [LARGE SCALE GENOMIC DNA]</scope>
    <source>
        <strain evidence="3 4">DSM 7138</strain>
    </source>
</reference>
<evidence type="ECO:0000313" key="4">
    <source>
        <dbReference type="Proteomes" id="UP000241247"/>
    </source>
</evidence>
<dbReference type="CDD" id="cd13921">
    <property type="entry name" value="Amicyanin"/>
    <property type="match status" value="1"/>
</dbReference>
<evidence type="ECO:0000256" key="1">
    <source>
        <dbReference type="SAM" id="SignalP"/>
    </source>
</evidence>
<dbReference type="OrthoDB" id="9796416at2"/>
<feature type="chain" id="PRO_5015536521" evidence="1">
    <location>
        <begin position="29"/>
        <end position="110"/>
    </location>
</feature>
<feature type="signal peptide" evidence="1">
    <location>
        <begin position="1"/>
        <end position="28"/>
    </location>
</feature>
<dbReference type="PANTHER" id="PTHR36507">
    <property type="entry name" value="BLL1555 PROTEIN"/>
    <property type="match status" value="1"/>
</dbReference>
<organism evidence="3 4">
    <name type="scientific">Mycoplana dimorpha</name>
    <dbReference type="NCBI Taxonomy" id="28320"/>
    <lineage>
        <taxon>Bacteria</taxon>
        <taxon>Pseudomonadati</taxon>
        <taxon>Pseudomonadota</taxon>
        <taxon>Alphaproteobacteria</taxon>
        <taxon>Hyphomicrobiales</taxon>
        <taxon>Rhizobiaceae</taxon>
        <taxon>Mycoplana</taxon>
    </lineage>
</organism>
<gene>
    <name evidence="3" type="ORF">C7449_108162</name>
</gene>
<comment type="caution">
    <text evidence="3">The sequence shown here is derived from an EMBL/GenBank/DDBJ whole genome shotgun (WGS) entry which is preliminary data.</text>
</comment>
<keyword evidence="4" id="KW-1185">Reference proteome</keyword>
<dbReference type="PANTHER" id="PTHR36507:SF1">
    <property type="entry name" value="BLL1555 PROTEIN"/>
    <property type="match status" value="1"/>
</dbReference>
<name>A0A2T5AZE6_MYCDI</name>
<evidence type="ECO:0000313" key="3">
    <source>
        <dbReference type="EMBL" id="PTM92113.1"/>
    </source>
</evidence>